<dbReference type="InterPro" id="IPR041802">
    <property type="entry name" value="MPP_YfcE"/>
</dbReference>
<keyword evidence="3" id="KW-0378">Hydrolase</keyword>
<dbReference type="CDD" id="cd00841">
    <property type="entry name" value="MPP_YfcE"/>
    <property type="match status" value="1"/>
</dbReference>
<evidence type="ECO:0000256" key="3">
    <source>
        <dbReference type="ARBA" id="ARBA00022801"/>
    </source>
</evidence>
<sequence>MKLMFASDIHGSLPATERVLSLFAQSGARWLVILGDILYHGPRNALPEGYAPAQVAERLNPLASQIIAVRGNCDSEVDQMLLHFPITAPWQQILTENQRLFLTHGHLYGPDNLPPLAAGDVLVSGHTHLPVAEKRGEIFLFNPGSVSIPKGGNVASYGMLDGDKLQVFALNDQQVIAEVVINP</sequence>
<dbReference type="InterPro" id="IPR000979">
    <property type="entry name" value="Phosphodiesterase_MJ0936/Vps29"/>
</dbReference>
<reference evidence="6" key="1">
    <citation type="submission" date="2022-05" db="EMBL/GenBank/DDBJ databases">
        <authorList>
            <person name="Blom J."/>
        </authorList>
    </citation>
    <scope>NUCLEOTIDE SEQUENCE</scope>
    <source>
        <strain evidence="6">Type strain: CPO20170097</strain>
    </source>
</reference>
<dbReference type="InterPro" id="IPR029052">
    <property type="entry name" value="Metallo-depent_PP-like"/>
</dbReference>
<keyword evidence="2 4" id="KW-0479">Metal-binding</keyword>
<evidence type="ECO:0000256" key="1">
    <source>
        <dbReference type="ARBA" id="ARBA00008950"/>
    </source>
</evidence>
<feature type="domain" description="Calcineurin-like phosphoesterase" evidence="5">
    <location>
        <begin position="1"/>
        <end position="162"/>
    </location>
</feature>
<dbReference type="EMBL" id="CALSBS010000008">
    <property type="protein sequence ID" value="CAH6659785.1"/>
    <property type="molecule type" value="Genomic_DNA"/>
</dbReference>
<proteinExistence type="inferred from homology"/>
<comment type="caution">
    <text evidence="6">The sequence shown here is derived from an EMBL/GenBank/DDBJ whole genome shotgun (WGS) entry which is preliminary data.</text>
</comment>
<dbReference type="InterPro" id="IPR024654">
    <property type="entry name" value="Calcineurin-like_PHP_lpxH"/>
</dbReference>
<dbReference type="Gene3D" id="3.60.21.10">
    <property type="match status" value="1"/>
</dbReference>
<dbReference type="NCBIfam" id="TIGR00040">
    <property type="entry name" value="yfcE"/>
    <property type="match status" value="1"/>
</dbReference>
<accession>A0ABM9F9K1</accession>
<evidence type="ECO:0000259" key="5">
    <source>
        <dbReference type="Pfam" id="PF12850"/>
    </source>
</evidence>
<gene>
    <name evidence="6" type="ORF">FBBNIHIM_11720</name>
</gene>
<keyword evidence="7" id="KW-1185">Reference proteome</keyword>
<dbReference type="RefSeq" id="WP_015963641.1">
    <property type="nucleotide sequence ID" value="NZ_CALSBS010000008.1"/>
</dbReference>
<name>A0ABM9F9K1_9ENTR</name>
<dbReference type="NCBIfam" id="NF006988">
    <property type="entry name" value="PRK09453.1"/>
    <property type="match status" value="1"/>
</dbReference>
<organism evidence="6 7">
    <name type="scientific">Pseudocitrobacter vendiensis</name>
    <dbReference type="NCBI Taxonomy" id="2488306"/>
    <lineage>
        <taxon>Bacteria</taxon>
        <taxon>Pseudomonadati</taxon>
        <taxon>Pseudomonadota</taxon>
        <taxon>Gammaproteobacteria</taxon>
        <taxon>Enterobacterales</taxon>
        <taxon>Enterobacteriaceae</taxon>
        <taxon>Pseudocitrobacter</taxon>
    </lineage>
</organism>
<dbReference type="EC" id="3.1.4.-" evidence="4"/>
<protein>
    <recommendedName>
        <fullName evidence="4">Phosphoesterase</fullName>
        <ecNumber evidence="4">3.1.4.-</ecNumber>
    </recommendedName>
</protein>
<evidence type="ECO:0000256" key="4">
    <source>
        <dbReference type="RuleBase" id="RU362039"/>
    </source>
</evidence>
<comment type="cofactor">
    <cofactor evidence="4">
        <name>a divalent metal cation</name>
        <dbReference type="ChEBI" id="CHEBI:60240"/>
    </cofactor>
</comment>
<evidence type="ECO:0000313" key="7">
    <source>
        <dbReference type="Proteomes" id="UP001152651"/>
    </source>
</evidence>
<dbReference type="Proteomes" id="UP001152651">
    <property type="component" value="Unassembled WGS sequence"/>
</dbReference>
<dbReference type="Pfam" id="PF12850">
    <property type="entry name" value="Metallophos_2"/>
    <property type="match status" value="1"/>
</dbReference>
<evidence type="ECO:0000313" key="6">
    <source>
        <dbReference type="EMBL" id="CAH6659785.1"/>
    </source>
</evidence>
<comment type="similarity">
    <text evidence="1 4">Belongs to the metallophosphoesterase superfamily. YfcE family.</text>
</comment>
<dbReference type="InterPro" id="IPR020935">
    <property type="entry name" value="PdiEstase_YfcE_CS"/>
</dbReference>
<evidence type="ECO:0000256" key="2">
    <source>
        <dbReference type="ARBA" id="ARBA00022723"/>
    </source>
</evidence>
<dbReference type="SUPFAM" id="SSF56300">
    <property type="entry name" value="Metallo-dependent phosphatases"/>
    <property type="match status" value="1"/>
</dbReference>
<dbReference type="PROSITE" id="PS01269">
    <property type="entry name" value="UPF0025"/>
    <property type="match status" value="1"/>
</dbReference>
<dbReference type="PANTHER" id="PTHR11124">
    <property type="entry name" value="VACUOLAR SORTING PROTEIN VPS29"/>
    <property type="match status" value="1"/>
</dbReference>